<sequence length="149" mass="16778">MHWQTLTFDDLSLDALYAALQLRQAVFVVEQDCPYQDLDGLDQASFHMLCWRGDELLATQRCLPPGLSYTQSAIGRIVVSPQARGLKLGRELVRRGIDFNLAQWPGSGIRIGAQAYLLDFYTSLGFVSEEDEYVEDGIPHIHMLFRATG</sequence>
<dbReference type="Proteomes" id="UP000321039">
    <property type="component" value="Unassembled WGS sequence"/>
</dbReference>
<feature type="domain" description="N-acetyltransferase" evidence="1">
    <location>
        <begin position="6"/>
        <end position="148"/>
    </location>
</feature>
<keyword evidence="2" id="KW-0808">Transferase</keyword>
<evidence type="ECO:0000313" key="3">
    <source>
        <dbReference type="Proteomes" id="UP000321039"/>
    </source>
</evidence>
<comment type="caution">
    <text evidence="2">The sequence shown here is derived from an EMBL/GenBank/DDBJ whole genome shotgun (WGS) entry which is preliminary data.</text>
</comment>
<dbReference type="Pfam" id="PF13673">
    <property type="entry name" value="Acetyltransf_10"/>
    <property type="match status" value="1"/>
</dbReference>
<evidence type="ECO:0000313" key="2">
    <source>
        <dbReference type="EMBL" id="TXS94299.1"/>
    </source>
</evidence>
<proteinExistence type="predicted"/>
<accession>A0A5C9A2K0</accession>
<keyword evidence="3" id="KW-1185">Reference proteome</keyword>
<evidence type="ECO:0000259" key="1">
    <source>
        <dbReference type="PROSITE" id="PS51186"/>
    </source>
</evidence>
<gene>
    <name evidence="2" type="ORF">FV139_09615</name>
</gene>
<name>A0A5C9A2K0_9GAMM</name>
<dbReference type="InterPro" id="IPR000182">
    <property type="entry name" value="GNAT_dom"/>
</dbReference>
<dbReference type="PROSITE" id="PS51186">
    <property type="entry name" value="GNAT"/>
    <property type="match status" value="1"/>
</dbReference>
<dbReference type="CDD" id="cd04301">
    <property type="entry name" value="NAT_SF"/>
    <property type="match status" value="1"/>
</dbReference>
<dbReference type="InterPro" id="IPR016181">
    <property type="entry name" value="Acyl_CoA_acyltransferase"/>
</dbReference>
<dbReference type="EMBL" id="VRZA01000003">
    <property type="protein sequence ID" value="TXS94299.1"/>
    <property type="molecule type" value="Genomic_DNA"/>
</dbReference>
<protein>
    <submittedName>
        <fullName evidence="2">GNAT family N-acetyltransferase</fullName>
    </submittedName>
</protein>
<dbReference type="SUPFAM" id="SSF55729">
    <property type="entry name" value="Acyl-CoA N-acyltransferases (Nat)"/>
    <property type="match status" value="1"/>
</dbReference>
<reference evidence="2 3" key="1">
    <citation type="submission" date="2019-08" db="EMBL/GenBank/DDBJ databases">
        <title>Parahaliea maris sp. nov., isolated from the surface seawater.</title>
        <authorList>
            <person name="Liu Y."/>
        </authorList>
    </citation>
    <scope>NUCLEOTIDE SEQUENCE [LARGE SCALE GENOMIC DNA]</scope>
    <source>
        <strain evidence="2 3">HSLHS9</strain>
    </source>
</reference>
<dbReference type="AlphaFoldDB" id="A0A5C9A2K0"/>
<dbReference type="GO" id="GO:0016747">
    <property type="term" value="F:acyltransferase activity, transferring groups other than amino-acyl groups"/>
    <property type="evidence" value="ECO:0007669"/>
    <property type="project" value="InterPro"/>
</dbReference>
<dbReference type="Gene3D" id="3.40.630.30">
    <property type="match status" value="1"/>
</dbReference>
<organism evidence="2 3">
    <name type="scientific">Parahaliea maris</name>
    <dbReference type="NCBI Taxonomy" id="2716870"/>
    <lineage>
        <taxon>Bacteria</taxon>
        <taxon>Pseudomonadati</taxon>
        <taxon>Pseudomonadota</taxon>
        <taxon>Gammaproteobacteria</taxon>
        <taxon>Cellvibrionales</taxon>
        <taxon>Halieaceae</taxon>
        <taxon>Parahaliea</taxon>
    </lineage>
</organism>